<evidence type="ECO:0000313" key="5">
    <source>
        <dbReference type="EMBL" id="KKL47918.1"/>
    </source>
</evidence>
<gene>
    <name evidence="5" type="ORF">LCGC14_2330740</name>
</gene>
<dbReference type="Pfam" id="PF00589">
    <property type="entry name" value="Phage_integrase"/>
    <property type="match status" value="1"/>
</dbReference>
<evidence type="ECO:0000259" key="3">
    <source>
        <dbReference type="PROSITE" id="PS51898"/>
    </source>
</evidence>
<dbReference type="EMBL" id="LAZR01033495">
    <property type="protein sequence ID" value="KKL47918.1"/>
    <property type="molecule type" value="Genomic_DNA"/>
</dbReference>
<dbReference type="GO" id="GO:0006310">
    <property type="term" value="P:DNA recombination"/>
    <property type="evidence" value="ECO:0007669"/>
    <property type="project" value="UniProtKB-KW"/>
</dbReference>
<dbReference type="PANTHER" id="PTHR30349:SF41">
    <property type="entry name" value="INTEGRASE_RECOMBINASE PROTEIN MJ0367-RELATED"/>
    <property type="match status" value="1"/>
</dbReference>
<organism evidence="5">
    <name type="scientific">marine sediment metagenome</name>
    <dbReference type="NCBI Taxonomy" id="412755"/>
    <lineage>
        <taxon>unclassified sequences</taxon>
        <taxon>metagenomes</taxon>
        <taxon>ecological metagenomes</taxon>
    </lineage>
</organism>
<dbReference type="InterPro" id="IPR010998">
    <property type="entry name" value="Integrase_recombinase_N"/>
</dbReference>
<dbReference type="GO" id="GO:0003677">
    <property type="term" value="F:DNA binding"/>
    <property type="evidence" value="ECO:0007669"/>
    <property type="project" value="UniProtKB-KW"/>
</dbReference>
<dbReference type="AlphaFoldDB" id="A0A0F9CEX1"/>
<dbReference type="CDD" id="cd00796">
    <property type="entry name" value="INT_Rci_Hp1_C"/>
    <property type="match status" value="1"/>
</dbReference>
<dbReference type="SUPFAM" id="SSF56349">
    <property type="entry name" value="DNA breaking-rejoining enzymes"/>
    <property type="match status" value="1"/>
</dbReference>
<dbReference type="InterPro" id="IPR044068">
    <property type="entry name" value="CB"/>
</dbReference>
<keyword evidence="2" id="KW-0233">DNA recombination</keyword>
<dbReference type="PANTHER" id="PTHR30349">
    <property type="entry name" value="PHAGE INTEGRASE-RELATED"/>
    <property type="match status" value="1"/>
</dbReference>
<dbReference type="PROSITE" id="PS51898">
    <property type="entry name" value="TYR_RECOMBINASE"/>
    <property type="match status" value="1"/>
</dbReference>
<feature type="domain" description="Tyr recombinase" evidence="3">
    <location>
        <begin position="164"/>
        <end position="334"/>
    </location>
</feature>
<accession>A0A0F9CEX1</accession>
<reference evidence="5" key="1">
    <citation type="journal article" date="2015" name="Nature">
        <title>Complex archaea that bridge the gap between prokaryotes and eukaryotes.</title>
        <authorList>
            <person name="Spang A."/>
            <person name="Saw J.H."/>
            <person name="Jorgensen S.L."/>
            <person name="Zaremba-Niedzwiedzka K."/>
            <person name="Martijn J."/>
            <person name="Lind A.E."/>
            <person name="van Eijk R."/>
            <person name="Schleper C."/>
            <person name="Guy L."/>
            <person name="Ettema T.J."/>
        </authorList>
    </citation>
    <scope>NUCLEOTIDE SEQUENCE</scope>
</reference>
<name>A0A0F9CEX1_9ZZZZ</name>
<feature type="domain" description="Core-binding (CB)" evidence="4">
    <location>
        <begin position="64"/>
        <end position="144"/>
    </location>
</feature>
<dbReference type="InterPro" id="IPR013762">
    <property type="entry name" value="Integrase-like_cat_sf"/>
</dbReference>
<sequence length="336" mass="37335">MRPRLEHPNFRLRRLYPSGNFYIYWTEAGRTRRLSTRTGDAAQAEGDLARFIAGFESPPPPPGPTLAQILDAYARDRIADGVASPDTLRNSCKQVTAIMGGIEPWHLSQATVRRYAKVRRANGRRPATVIRELGTLRAALHWAVRERWIDRAPVFRMPIAAPAGRDRWLTKGEAGRLIDACTAPHLRLFVLLALTTAARRQAIAELTWDRVDLDRGLIDYGPGRGRKRRAIVPITDRLADALNQARSVATTDYVVEFRARAAGNLKKSFAGACARAGLNGVTPHTLRHTAATWMVLDGVPLGMVARFLGTTEAMVEQVYGKHSPDYLRPASEALRF</sequence>
<dbReference type="InterPro" id="IPR011010">
    <property type="entry name" value="DNA_brk_join_enz"/>
</dbReference>
<evidence type="ECO:0000256" key="2">
    <source>
        <dbReference type="ARBA" id="ARBA00023172"/>
    </source>
</evidence>
<dbReference type="GO" id="GO:0015074">
    <property type="term" value="P:DNA integration"/>
    <property type="evidence" value="ECO:0007669"/>
    <property type="project" value="InterPro"/>
</dbReference>
<keyword evidence="1" id="KW-0238">DNA-binding</keyword>
<proteinExistence type="predicted"/>
<dbReference type="InterPro" id="IPR050090">
    <property type="entry name" value="Tyrosine_recombinase_XerCD"/>
</dbReference>
<protein>
    <recommendedName>
        <fullName evidence="6">Tyr recombinase domain-containing protein</fullName>
    </recommendedName>
</protein>
<dbReference type="Gene3D" id="1.10.443.10">
    <property type="entry name" value="Intergrase catalytic core"/>
    <property type="match status" value="1"/>
</dbReference>
<comment type="caution">
    <text evidence="5">The sequence shown here is derived from an EMBL/GenBank/DDBJ whole genome shotgun (WGS) entry which is preliminary data.</text>
</comment>
<dbReference type="Gene3D" id="1.10.150.130">
    <property type="match status" value="1"/>
</dbReference>
<evidence type="ECO:0000256" key="1">
    <source>
        <dbReference type="ARBA" id="ARBA00023125"/>
    </source>
</evidence>
<evidence type="ECO:0000259" key="4">
    <source>
        <dbReference type="PROSITE" id="PS51900"/>
    </source>
</evidence>
<dbReference type="PROSITE" id="PS51900">
    <property type="entry name" value="CB"/>
    <property type="match status" value="1"/>
</dbReference>
<dbReference type="InterPro" id="IPR002104">
    <property type="entry name" value="Integrase_catalytic"/>
</dbReference>
<evidence type="ECO:0008006" key="6">
    <source>
        <dbReference type="Google" id="ProtNLM"/>
    </source>
</evidence>